<keyword evidence="3" id="KW-1185">Reference proteome</keyword>
<dbReference type="Proteomes" id="UP000278437">
    <property type="component" value="Chromosome"/>
</dbReference>
<evidence type="ECO:0000313" key="2">
    <source>
        <dbReference type="EMBL" id="AZQ09320.1"/>
    </source>
</evidence>
<sequence length="88" mass="9575">MELTEKTTAEAVGSNMESQDNEMRLPGTTRCSRSLAVQLPTLTTGSVPKAHPLHFLAGIAGTHRLAHRYKVNSMEIAVAFCTLFVNFA</sequence>
<evidence type="ECO:0000256" key="1">
    <source>
        <dbReference type="SAM" id="MobiDB-lite"/>
    </source>
</evidence>
<protein>
    <submittedName>
        <fullName evidence="2">Uncharacterized protein</fullName>
    </submittedName>
</protein>
<reference evidence="3" key="1">
    <citation type="submission" date="2017-03" db="EMBL/GenBank/DDBJ databases">
        <title>Full genome sequence of a non-lethal Shewanella isolate that potentiates virulence of Vibio parahaemolyticus causing acute hepatopancreatic necrosis disease (AHPND) in shrimp.</title>
        <authorList>
            <person name="Prachumwat A."/>
            <person name="Sritunyalucksana K."/>
        </authorList>
    </citation>
    <scope>NUCLEOTIDE SEQUENCE [LARGE SCALE GENOMIC DNA]</scope>
    <source>
        <strain evidence="3">TH2012</strain>
    </source>
</reference>
<feature type="region of interest" description="Disordered" evidence="1">
    <location>
        <begin position="1"/>
        <end position="26"/>
    </location>
</feature>
<gene>
    <name evidence="2" type="ORF">STH12_00168</name>
</gene>
<name>A0ABM7CZ03_9GAMM</name>
<dbReference type="EMBL" id="CP020373">
    <property type="protein sequence ID" value="AZQ09320.1"/>
    <property type="molecule type" value="Genomic_DNA"/>
</dbReference>
<accession>A0ABM7CZ03</accession>
<evidence type="ECO:0000313" key="3">
    <source>
        <dbReference type="Proteomes" id="UP000278437"/>
    </source>
</evidence>
<proteinExistence type="predicted"/>
<organism evidence="2 3">
    <name type="scientific">Shewanella khirikhana</name>
    <dbReference type="NCBI Taxonomy" id="1965282"/>
    <lineage>
        <taxon>Bacteria</taxon>
        <taxon>Pseudomonadati</taxon>
        <taxon>Pseudomonadota</taxon>
        <taxon>Gammaproteobacteria</taxon>
        <taxon>Alteromonadales</taxon>
        <taxon>Shewanellaceae</taxon>
        <taxon>Shewanella</taxon>
    </lineage>
</organism>